<sequence>MGFLSLLQTKPVVLLDGAMGTELDKKGLMGIGRANLDSPDAVLEIHQAYSQSGCDALTTNTLTMNRIYIETHNVDVSVEEVNRAGVQLADRATGCSQYVLGNMSATGQLLQPYGTYTETQFCEAFREQAGILADAGVDGFLIETMFDLREAIIALHACKEVSSLPAIVSIAFQTEDKGGRTMMGDTAEQCARQLTEAGADVVGANCGDLDPSRTAIVVGLFKNATDLPILAQPNAGRPRLVGDKTVFDMAPGPFAEGIAECIRAGARIVGGCCGTSPAHIRAVAEMIQAMRPQE</sequence>
<dbReference type="GO" id="GO:0009086">
    <property type="term" value="P:methionine biosynthetic process"/>
    <property type="evidence" value="ECO:0007669"/>
    <property type="project" value="InterPro"/>
</dbReference>
<keyword evidence="7" id="KW-1185">Reference proteome</keyword>
<dbReference type="PANTHER" id="PTHR11103">
    <property type="entry name" value="SLR1189 PROTEIN"/>
    <property type="match status" value="1"/>
</dbReference>
<proteinExistence type="predicted"/>
<keyword evidence="1 4" id="KW-0489">Methyltransferase</keyword>
<dbReference type="InterPro" id="IPR003726">
    <property type="entry name" value="HCY_dom"/>
</dbReference>
<evidence type="ECO:0000259" key="5">
    <source>
        <dbReference type="PROSITE" id="PS50970"/>
    </source>
</evidence>
<dbReference type="RefSeq" id="WP_349246309.1">
    <property type="nucleotide sequence ID" value="NZ_JASCXX010000026.1"/>
</dbReference>
<feature type="binding site" evidence="3 4">
    <location>
        <position position="206"/>
    </location>
    <ligand>
        <name>Zn(2+)</name>
        <dbReference type="ChEBI" id="CHEBI:29105"/>
    </ligand>
</feature>
<name>A0AAW6TZ49_9BACT</name>
<feature type="domain" description="Hcy-binding" evidence="5">
    <location>
        <begin position="1"/>
        <end position="287"/>
    </location>
</feature>
<dbReference type="GO" id="GO:0032259">
    <property type="term" value="P:methylation"/>
    <property type="evidence" value="ECO:0007669"/>
    <property type="project" value="UniProtKB-KW"/>
</dbReference>
<keyword evidence="3 4" id="KW-0479">Metal-binding</keyword>
<dbReference type="PROSITE" id="PS50970">
    <property type="entry name" value="HCY"/>
    <property type="match status" value="1"/>
</dbReference>
<dbReference type="Pfam" id="PF02574">
    <property type="entry name" value="S-methyl_trans"/>
    <property type="match status" value="1"/>
</dbReference>
<protein>
    <submittedName>
        <fullName evidence="6">Homocysteine S-methyltransferase family protein</fullName>
    </submittedName>
</protein>
<comment type="cofactor">
    <cofactor evidence="3">
        <name>Zn(2+)</name>
        <dbReference type="ChEBI" id="CHEBI:29105"/>
    </cofactor>
    <text evidence="3">Binds 1 zinc ion per subunit.</text>
</comment>
<dbReference type="AlphaFoldDB" id="A0AAW6TZ49"/>
<dbReference type="PIRSF" id="PIRSF037505">
    <property type="entry name" value="Betaine_HMT"/>
    <property type="match status" value="1"/>
</dbReference>
<dbReference type="EMBL" id="JASCXX010000026">
    <property type="protein sequence ID" value="MDI6450900.1"/>
    <property type="molecule type" value="Genomic_DNA"/>
</dbReference>
<dbReference type="InterPro" id="IPR017226">
    <property type="entry name" value="BHMT-like"/>
</dbReference>
<dbReference type="GO" id="GO:0008270">
    <property type="term" value="F:zinc ion binding"/>
    <property type="evidence" value="ECO:0007669"/>
    <property type="project" value="InterPro"/>
</dbReference>
<feature type="binding site" evidence="3 4">
    <location>
        <position position="272"/>
    </location>
    <ligand>
        <name>Zn(2+)</name>
        <dbReference type="ChEBI" id="CHEBI:29105"/>
    </ligand>
</feature>
<dbReference type="SUPFAM" id="SSF82282">
    <property type="entry name" value="Homocysteine S-methyltransferase"/>
    <property type="match status" value="1"/>
</dbReference>
<dbReference type="Proteomes" id="UP001431776">
    <property type="component" value="Unassembled WGS sequence"/>
</dbReference>
<dbReference type="Gene3D" id="3.20.20.330">
    <property type="entry name" value="Homocysteine-binding-like domain"/>
    <property type="match status" value="1"/>
</dbReference>
<keyword evidence="3 4" id="KW-0862">Zinc</keyword>
<accession>A0AAW6TZ49</accession>
<comment type="caution">
    <text evidence="6">The sequence shown here is derived from an EMBL/GenBank/DDBJ whole genome shotgun (WGS) entry which is preliminary data.</text>
</comment>
<evidence type="ECO:0000256" key="1">
    <source>
        <dbReference type="ARBA" id="ARBA00022603"/>
    </source>
</evidence>
<keyword evidence="2 4" id="KW-0808">Transferase</keyword>
<dbReference type="GO" id="GO:0008168">
    <property type="term" value="F:methyltransferase activity"/>
    <property type="evidence" value="ECO:0007669"/>
    <property type="project" value="UniProtKB-UniRule"/>
</dbReference>
<gene>
    <name evidence="6" type="ORF">QJ522_17705</name>
</gene>
<evidence type="ECO:0000256" key="4">
    <source>
        <dbReference type="PROSITE-ProRule" id="PRU00333"/>
    </source>
</evidence>
<evidence type="ECO:0000256" key="3">
    <source>
        <dbReference type="PIRSR" id="PIRSR037505-2"/>
    </source>
</evidence>
<evidence type="ECO:0000313" key="6">
    <source>
        <dbReference type="EMBL" id="MDI6450900.1"/>
    </source>
</evidence>
<evidence type="ECO:0000256" key="2">
    <source>
        <dbReference type="ARBA" id="ARBA00022679"/>
    </source>
</evidence>
<evidence type="ECO:0000313" key="7">
    <source>
        <dbReference type="Proteomes" id="UP001431776"/>
    </source>
</evidence>
<dbReference type="PANTHER" id="PTHR11103:SF18">
    <property type="entry name" value="SLR1189 PROTEIN"/>
    <property type="match status" value="1"/>
</dbReference>
<feature type="binding site" evidence="3 4">
    <location>
        <position position="273"/>
    </location>
    <ligand>
        <name>Zn(2+)</name>
        <dbReference type="ChEBI" id="CHEBI:29105"/>
    </ligand>
</feature>
<organism evidence="6 7">
    <name type="scientific">Anaerobaca lacustris</name>
    <dbReference type="NCBI Taxonomy" id="3044600"/>
    <lineage>
        <taxon>Bacteria</taxon>
        <taxon>Pseudomonadati</taxon>
        <taxon>Planctomycetota</taxon>
        <taxon>Phycisphaerae</taxon>
        <taxon>Sedimentisphaerales</taxon>
        <taxon>Anaerobacaceae</taxon>
        <taxon>Anaerobaca</taxon>
    </lineage>
</organism>
<dbReference type="InterPro" id="IPR036589">
    <property type="entry name" value="HCY_dom_sf"/>
</dbReference>
<reference evidence="6" key="1">
    <citation type="submission" date="2023-05" db="EMBL/GenBank/DDBJ databases">
        <title>Anaerotaeda fermentans gen. nov., sp. nov., a novel anaerobic planctomycete of the new family within the order Sedimentisphaerales isolated from Taman Peninsula, Russia.</title>
        <authorList>
            <person name="Khomyakova M.A."/>
            <person name="Merkel A.Y."/>
            <person name="Slobodkin A.I."/>
        </authorList>
    </citation>
    <scope>NUCLEOTIDE SEQUENCE</scope>
    <source>
        <strain evidence="6">M17dextr</strain>
    </source>
</reference>